<comment type="subcellular location">
    <subcellularLocation>
        <location evidence="1">Membrane</location>
        <topology evidence="1">Lipid-anchor</topology>
    </subcellularLocation>
</comment>
<dbReference type="InterPro" id="IPR046953">
    <property type="entry name" value="Spore_GerAC-like_C"/>
</dbReference>
<evidence type="ECO:0000259" key="9">
    <source>
        <dbReference type="Pfam" id="PF05504"/>
    </source>
</evidence>
<evidence type="ECO:0000313" key="12">
    <source>
        <dbReference type="Proteomes" id="UP000016860"/>
    </source>
</evidence>
<feature type="domain" description="Spore germination protein N-terminal" evidence="10">
    <location>
        <begin position="24"/>
        <end position="208"/>
    </location>
</feature>
<dbReference type="AlphaFoldDB" id="U4R455"/>
<accession>U4R455</accession>
<dbReference type="Gene3D" id="3.30.300.210">
    <property type="entry name" value="Nutrient germinant receptor protein C, domain 3"/>
    <property type="match status" value="1"/>
</dbReference>
<protein>
    <submittedName>
        <fullName evidence="11">Germination protein Ger(X)C</fullName>
    </submittedName>
</protein>
<organism evidence="11 12">
    <name type="scientific">Ruminiclostridium papyrosolvens C7</name>
    <dbReference type="NCBI Taxonomy" id="1330534"/>
    <lineage>
        <taxon>Bacteria</taxon>
        <taxon>Bacillati</taxon>
        <taxon>Bacillota</taxon>
        <taxon>Clostridia</taxon>
        <taxon>Eubacteriales</taxon>
        <taxon>Oscillospiraceae</taxon>
        <taxon>Ruminiclostridium</taxon>
    </lineage>
</organism>
<keyword evidence="5" id="KW-0472">Membrane</keyword>
<keyword evidence="6" id="KW-0564">Palmitate</keyword>
<evidence type="ECO:0000256" key="8">
    <source>
        <dbReference type="SAM" id="MobiDB-lite"/>
    </source>
</evidence>
<dbReference type="InterPro" id="IPR008844">
    <property type="entry name" value="Spore_GerAC-like"/>
</dbReference>
<feature type="compositionally biased region" description="Gly residues" evidence="8">
    <location>
        <begin position="60"/>
        <end position="73"/>
    </location>
</feature>
<evidence type="ECO:0000256" key="6">
    <source>
        <dbReference type="ARBA" id="ARBA00023139"/>
    </source>
</evidence>
<dbReference type="GO" id="GO:0009847">
    <property type="term" value="P:spore germination"/>
    <property type="evidence" value="ECO:0007669"/>
    <property type="project" value="InterPro"/>
</dbReference>
<dbReference type="Pfam" id="PF05504">
    <property type="entry name" value="Spore_GerAC"/>
    <property type="match status" value="1"/>
</dbReference>
<dbReference type="InterPro" id="IPR038501">
    <property type="entry name" value="Spore_GerAC_C_sf"/>
</dbReference>
<dbReference type="PATRIC" id="fig|1330534.3.peg.897"/>
<evidence type="ECO:0000256" key="5">
    <source>
        <dbReference type="ARBA" id="ARBA00023136"/>
    </source>
</evidence>
<comment type="caution">
    <text evidence="11">The sequence shown here is derived from an EMBL/GenBank/DDBJ whole genome shotgun (WGS) entry which is preliminary data.</text>
</comment>
<dbReference type="PANTHER" id="PTHR35789:SF1">
    <property type="entry name" value="SPORE GERMINATION PROTEIN B3"/>
    <property type="match status" value="1"/>
</dbReference>
<evidence type="ECO:0000313" key="11">
    <source>
        <dbReference type="EMBL" id="EPR13153.1"/>
    </source>
</evidence>
<dbReference type="PANTHER" id="PTHR35789">
    <property type="entry name" value="SPORE GERMINATION PROTEIN B3"/>
    <property type="match status" value="1"/>
</dbReference>
<evidence type="ECO:0000256" key="3">
    <source>
        <dbReference type="ARBA" id="ARBA00022544"/>
    </source>
</evidence>
<dbReference type="RefSeq" id="WP_020814497.1">
    <property type="nucleotide sequence ID" value="NZ_ATAY01000020.1"/>
</dbReference>
<proteinExistence type="inferred from homology"/>
<comment type="similarity">
    <text evidence="2">Belongs to the GerABKC lipoprotein family.</text>
</comment>
<dbReference type="Pfam" id="PF25198">
    <property type="entry name" value="Spore_GerAC_N"/>
    <property type="match status" value="1"/>
</dbReference>
<keyword evidence="3" id="KW-0309">Germination</keyword>
<name>U4R455_9FIRM</name>
<dbReference type="InterPro" id="IPR057336">
    <property type="entry name" value="GerAC_N"/>
</dbReference>
<feature type="region of interest" description="Disordered" evidence="8">
    <location>
        <begin position="60"/>
        <end position="80"/>
    </location>
</feature>
<dbReference type="GO" id="GO:0016020">
    <property type="term" value="C:membrane"/>
    <property type="evidence" value="ECO:0007669"/>
    <property type="project" value="UniProtKB-SubCell"/>
</dbReference>
<feature type="domain" description="Spore germination GerAC-like C-terminal" evidence="9">
    <location>
        <begin position="253"/>
        <end position="419"/>
    </location>
</feature>
<evidence type="ECO:0000256" key="7">
    <source>
        <dbReference type="ARBA" id="ARBA00023288"/>
    </source>
</evidence>
<reference evidence="11 12" key="1">
    <citation type="journal article" date="2013" name="Genome Announc.">
        <title>Draft Genome Sequence of the Cellulolytic Bacterium Clostridium papyrosolvens C7 (ATCC 700395).</title>
        <authorList>
            <person name="Zepeda V."/>
            <person name="Dassa B."/>
            <person name="Borovok I."/>
            <person name="Lamed R."/>
            <person name="Bayer E.A."/>
            <person name="Cate J.H."/>
        </authorList>
    </citation>
    <scope>NUCLEOTIDE SEQUENCE [LARGE SCALE GENOMIC DNA]</scope>
    <source>
        <strain evidence="11 12">C7</strain>
    </source>
</reference>
<dbReference type="PROSITE" id="PS51257">
    <property type="entry name" value="PROKAR_LIPOPROTEIN"/>
    <property type="match status" value="1"/>
</dbReference>
<dbReference type="OrthoDB" id="9816067at2"/>
<sequence length="435" mass="48376">MLKVSKIIVLLITFVYILTGCTTDSKNIDDQAYAIMVGIDKGVENKIRLTVQFPTYKGGGNGSSSGAGGGGGGSEEKESGQIGGTVVTSIECSTVLEGINLLSTSTTRHISLFHCKAIIFSEQLAYEGINFYLSDFARFRETRRIATIGVCRGKAEDYIMENKTLIGENISKSIELSFAQSKNSGLFPLVGFTNFYKSTISPYSQAYSVYMGINNFKKLENENKGQNPPLKTDEQYYPGEVPKKGNKKQEMIGTAVFNGDKLTGTLNADETRYFLMIVNEFKHGILTVEDKKHPGMAIPFDLRPGRKSDIKVRFDKSTPVIDINLNIEADIVGIQSGMHYESLDKIKELNGLLKGCIEDEVRKTVEKVQKQMGTDIFGFGYYAASKFLTIDDFEKYNWVSHFIDAKINVSVYTNVRRTGLMAESMPVRYRTKTAK</sequence>
<evidence type="ECO:0000256" key="1">
    <source>
        <dbReference type="ARBA" id="ARBA00004635"/>
    </source>
</evidence>
<keyword evidence="4" id="KW-0732">Signal</keyword>
<dbReference type="STRING" id="1330534.L323_04470"/>
<gene>
    <name evidence="11" type="ORF">L323_04470</name>
</gene>
<keyword evidence="7" id="KW-0449">Lipoprotein</keyword>
<evidence type="ECO:0000256" key="4">
    <source>
        <dbReference type="ARBA" id="ARBA00022729"/>
    </source>
</evidence>
<dbReference type="EMBL" id="ATAY01000020">
    <property type="protein sequence ID" value="EPR13153.1"/>
    <property type="molecule type" value="Genomic_DNA"/>
</dbReference>
<dbReference type="NCBIfam" id="TIGR02887">
    <property type="entry name" value="spore_ger_x_C"/>
    <property type="match status" value="1"/>
</dbReference>
<dbReference type="Proteomes" id="UP000016860">
    <property type="component" value="Unassembled WGS sequence"/>
</dbReference>
<evidence type="ECO:0000259" key="10">
    <source>
        <dbReference type="Pfam" id="PF25198"/>
    </source>
</evidence>
<evidence type="ECO:0000256" key="2">
    <source>
        <dbReference type="ARBA" id="ARBA00007886"/>
    </source>
</evidence>